<gene>
    <name evidence="1" type="ORF">ECRASSUSDP1_LOCUS6089</name>
</gene>
<sequence>MEKEDLKATLEIEIPYSYIKDYNQGYSSGPQTSCVRYSTTLRTGNNETQLKKLKIEFINPDDNFPLIWDIKERVFLNFSIPVDSQLLYNGSGIQVTDTTPFNKCKEMLQPFRLKIATARVKLLVSVFSVKSDDQERSKYIKNSAPNCSSLRISTYGSSSVYNLCKTIEKKFGLKEKNLVLYFLNRQLCRSKSLVEHGIYEEREEAYRIKAIEKAKGKGTKKISLALDPNFYKINSVRKNSFKSSAPWYCEAQNGLNWIAYCKNLDCDLYKQMVVCSRGYGTFSFSDEINIVCCPSCKKAKSLLIKNIGFVKCYYSINGLLNSSESSVCKLSDRTYDKKMYLFKEMDHKNVWINLTVSVKMFCGEDDAQINDSKDYMPSQDYSAGLESIQESEKFMKKAKAKKKSSNYFNQRLSAIASQKMRESERLSSSILNNSVYIDNGTEYGNDGYSCIPCLKPSKKQYMSKSFNNPKSSDRSKRRFDANKSVDCRISEIDAEPIKKSRYRSKSKIKDKKPIDISSSFLSSLYCCNKIFK</sequence>
<name>A0AAD1U9X4_EUPCR</name>
<comment type="caution">
    <text evidence="1">The sequence shown here is derived from an EMBL/GenBank/DDBJ whole genome shotgun (WGS) entry which is preliminary data.</text>
</comment>
<dbReference type="EMBL" id="CAMPGE010005902">
    <property type="protein sequence ID" value="CAI2364743.1"/>
    <property type="molecule type" value="Genomic_DNA"/>
</dbReference>
<evidence type="ECO:0000313" key="1">
    <source>
        <dbReference type="EMBL" id="CAI2364743.1"/>
    </source>
</evidence>
<dbReference type="AlphaFoldDB" id="A0AAD1U9X4"/>
<accession>A0AAD1U9X4</accession>
<proteinExistence type="predicted"/>
<evidence type="ECO:0000313" key="2">
    <source>
        <dbReference type="Proteomes" id="UP001295684"/>
    </source>
</evidence>
<reference evidence="1" key="1">
    <citation type="submission" date="2023-07" db="EMBL/GenBank/DDBJ databases">
        <authorList>
            <consortium name="AG Swart"/>
            <person name="Singh M."/>
            <person name="Singh A."/>
            <person name="Seah K."/>
            <person name="Emmerich C."/>
        </authorList>
    </citation>
    <scope>NUCLEOTIDE SEQUENCE</scope>
    <source>
        <strain evidence="1">DP1</strain>
    </source>
</reference>
<dbReference type="Proteomes" id="UP001295684">
    <property type="component" value="Unassembled WGS sequence"/>
</dbReference>
<keyword evidence="2" id="KW-1185">Reference proteome</keyword>
<organism evidence="1 2">
    <name type="scientific">Euplotes crassus</name>
    <dbReference type="NCBI Taxonomy" id="5936"/>
    <lineage>
        <taxon>Eukaryota</taxon>
        <taxon>Sar</taxon>
        <taxon>Alveolata</taxon>
        <taxon>Ciliophora</taxon>
        <taxon>Intramacronucleata</taxon>
        <taxon>Spirotrichea</taxon>
        <taxon>Hypotrichia</taxon>
        <taxon>Euplotida</taxon>
        <taxon>Euplotidae</taxon>
        <taxon>Moneuplotes</taxon>
    </lineage>
</organism>
<evidence type="ECO:0008006" key="3">
    <source>
        <dbReference type="Google" id="ProtNLM"/>
    </source>
</evidence>
<protein>
    <recommendedName>
        <fullName evidence="3">Ubiquitin-like domain-containing protein</fullName>
    </recommendedName>
</protein>